<accession>A0ACA9S083</accession>
<sequence length="220" mass="26109">DTKLSLYQEMRNIKNQLENPKDSIKQLEPTLLKDPLFNRTSDCRGKLKQIVKKVYKGFIEVACKSRNPEDQRFHRELLILEKLDECQYVEKFYGISKYNGKEVMIFEWAEMGNLKEVYNKECISWNLKARIVFEICKGIIFLDSVGVFHNDIRCENIMMSRFMEPKLANFHFAILHNETNIAINQPINDINWMSPEKMRKLLKESDNSNQIPYSQKDEIF</sequence>
<evidence type="ECO:0000313" key="1">
    <source>
        <dbReference type="EMBL" id="CAG8816530.1"/>
    </source>
</evidence>
<organism evidence="1 2">
    <name type="scientific">Racocetra persica</name>
    <dbReference type="NCBI Taxonomy" id="160502"/>
    <lineage>
        <taxon>Eukaryota</taxon>
        <taxon>Fungi</taxon>
        <taxon>Fungi incertae sedis</taxon>
        <taxon>Mucoromycota</taxon>
        <taxon>Glomeromycotina</taxon>
        <taxon>Glomeromycetes</taxon>
        <taxon>Diversisporales</taxon>
        <taxon>Gigasporaceae</taxon>
        <taxon>Racocetra</taxon>
    </lineage>
</organism>
<gene>
    <name evidence="1" type="ORF">RPERSI_LOCUS24476</name>
</gene>
<dbReference type="Proteomes" id="UP000789920">
    <property type="component" value="Unassembled WGS sequence"/>
</dbReference>
<evidence type="ECO:0000313" key="2">
    <source>
        <dbReference type="Proteomes" id="UP000789920"/>
    </source>
</evidence>
<feature type="non-terminal residue" evidence="1">
    <location>
        <position position="220"/>
    </location>
</feature>
<comment type="caution">
    <text evidence="1">The sequence shown here is derived from an EMBL/GenBank/DDBJ whole genome shotgun (WGS) entry which is preliminary data.</text>
</comment>
<feature type="non-terminal residue" evidence="1">
    <location>
        <position position="1"/>
    </location>
</feature>
<name>A0ACA9S083_9GLOM</name>
<proteinExistence type="predicted"/>
<protein>
    <submittedName>
        <fullName evidence="1">8819_t:CDS:1</fullName>
    </submittedName>
</protein>
<dbReference type="EMBL" id="CAJVQC010078673">
    <property type="protein sequence ID" value="CAG8816530.1"/>
    <property type="molecule type" value="Genomic_DNA"/>
</dbReference>
<keyword evidence="2" id="KW-1185">Reference proteome</keyword>
<reference evidence="1" key="1">
    <citation type="submission" date="2021-06" db="EMBL/GenBank/DDBJ databases">
        <authorList>
            <person name="Kallberg Y."/>
            <person name="Tangrot J."/>
            <person name="Rosling A."/>
        </authorList>
    </citation>
    <scope>NUCLEOTIDE SEQUENCE</scope>
    <source>
        <strain evidence="1">MA461A</strain>
    </source>
</reference>